<evidence type="ECO:0000313" key="2">
    <source>
        <dbReference type="EMBL" id="QSZ27792.1"/>
    </source>
</evidence>
<keyword evidence="3" id="KW-1185">Reference proteome</keyword>
<dbReference type="SUPFAM" id="SSF88723">
    <property type="entry name" value="PIN domain-like"/>
    <property type="match status" value="1"/>
</dbReference>
<dbReference type="AlphaFoldDB" id="A0A975GB43"/>
<dbReference type="Gene3D" id="3.40.50.1010">
    <property type="entry name" value="5'-nuclease"/>
    <property type="match status" value="1"/>
</dbReference>
<dbReference type="InterPro" id="IPR029060">
    <property type="entry name" value="PIN-like_dom_sf"/>
</dbReference>
<feature type="domain" description="PIN" evidence="1">
    <location>
        <begin position="2"/>
        <end position="116"/>
    </location>
</feature>
<dbReference type="Pfam" id="PF13470">
    <property type="entry name" value="PIN_3"/>
    <property type="match status" value="1"/>
</dbReference>
<dbReference type="InterPro" id="IPR002716">
    <property type="entry name" value="PIN_dom"/>
</dbReference>
<dbReference type="KEGG" id="aaut:ACETAC_02545"/>
<evidence type="ECO:0000313" key="3">
    <source>
        <dbReference type="Proteomes" id="UP000671913"/>
    </source>
</evidence>
<protein>
    <submittedName>
        <fullName evidence="2">PIN domain-containing protein</fullName>
    </submittedName>
</protein>
<organism evidence="2 3">
    <name type="scientific">Aceticella autotrophica</name>
    <dbReference type="NCBI Taxonomy" id="2755338"/>
    <lineage>
        <taxon>Bacteria</taxon>
        <taxon>Bacillati</taxon>
        <taxon>Bacillota</taxon>
        <taxon>Clostridia</taxon>
        <taxon>Thermoanaerobacterales</taxon>
        <taxon>Thermoanaerobacteraceae</taxon>
        <taxon>Aceticella</taxon>
    </lineage>
</organism>
<proteinExistence type="predicted"/>
<dbReference type="Proteomes" id="UP000671913">
    <property type="component" value="Chromosome"/>
</dbReference>
<evidence type="ECO:0000259" key="1">
    <source>
        <dbReference type="Pfam" id="PF13470"/>
    </source>
</evidence>
<dbReference type="EMBL" id="CP060096">
    <property type="protein sequence ID" value="QSZ27792.1"/>
    <property type="molecule type" value="Genomic_DNA"/>
</dbReference>
<sequence>MKILIDTNVILDVLLKREPFAEDGYTIFKMADENVIKAYLAAFAVTDIYYFINKNLNHDICLKAIKALFNIMNVASVTRQDIEKAMAISEFNDLEDALQLQLLKKVKGNFIITRNEEFQKLTDKAISPKEFVQNTKNFKNK</sequence>
<dbReference type="CDD" id="cd09854">
    <property type="entry name" value="PIN_VapC-like"/>
    <property type="match status" value="1"/>
</dbReference>
<reference evidence="2" key="1">
    <citation type="submission" date="2020-08" db="EMBL/GenBank/DDBJ databases">
        <title>Genomic insights into the carbon and energy metabolism of the first obligate autotrophic acetogenic bacterium Aceticella autotrophica gen. nov., sp. nov.</title>
        <authorList>
            <person name="Toshchakov S.V."/>
            <person name="Elcheninov A.G."/>
            <person name="Kublanov I.V."/>
            <person name="Frolov E.N."/>
            <person name="Lebedinsky A.V."/>
        </authorList>
    </citation>
    <scope>NUCLEOTIDE SEQUENCE</scope>
    <source>
        <strain evidence="2">3443-3Ac</strain>
    </source>
</reference>
<accession>A0A975GB43</accession>
<gene>
    <name evidence="2" type="ORF">ACETAC_02545</name>
</gene>
<name>A0A975GB43_9THEO</name>
<dbReference type="RefSeq" id="WP_284680510.1">
    <property type="nucleotide sequence ID" value="NZ_CP060096.1"/>
</dbReference>